<keyword evidence="10 13" id="KW-0233">DNA recombination</keyword>
<dbReference type="GO" id="GO:0006310">
    <property type="term" value="P:DNA recombination"/>
    <property type="evidence" value="ECO:0007669"/>
    <property type="project" value="UniProtKB-UniRule"/>
</dbReference>
<keyword evidence="8 13" id="KW-0460">Magnesium</keyword>
<reference evidence="15 16" key="1">
    <citation type="submission" date="2019-07" db="EMBL/GenBank/DDBJ databases">
        <title>The pathways for chlorine oxyanion respiration interact through the shared metabolite chlorate.</title>
        <authorList>
            <person name="Barnum T.P."/>
            <person name="Cheng Y."/>
            <person name="Hill K.A."/>
            <person name="Lucas L.N."/>
            <person name="Carlson H.K."/>
            <person name="Coates J.D."/>
        </authorList>
    </citation>
    <scope>NUCLEOTIDE SEQUENCE [LARGE SCALE GENOMIC DNA]</scope>
    <source>
        <strain evidence="15">BK-3</strain>
    </source>
</reference>
<feature type="active site" evidence="13">
    <location>
        <position position="63"/>
    </location>
</feature>
<keyword evidence="4 13" id="KW-0479">Metal-binding</keyword>
<dbReference type="Pfam" id="PF02075">
    <property type="entry name" value="RuvC"/>
    <property type="match status" value="1"/>
</dbReference>
<organism evidence="15 16">
    <name type="scientific">Sedimenticola thiotaurini</name>
    <dbReference type="NCBI Taxonomy" id="1543721"/>
    <lineage>
        <taxon>Bacteria</taxon>
        <taxon>Pseudomonadati</taxon>
        <taxon>Pseudomonadota</taxon>
        <taxon>Gammaproteobacteria</taxon>
        <taxon>Chromatiales</taxon>
        <taxon>Sedimenticolaceae</taxon>
        <taxon>Sedimenticola</taxon>
    </lineage>
</organism>
<dbReference type="InterPro" id="IPR012337">
    <property type="entry name" value="RNaseH-like_sf"/>
</dbReference>
<feature type="active site" evidence="13">
    <location>
        <position position="4"/>
    </location>
</feature>
<evidence type="ECO:0000256" key="7">
    <source>
        <dbReference type="ARBA" id="ARBA00022801"/>
    </source>
</evidence>
<dbReference type="CDD" id="cd16962">
    <property type="entry name" value="RuvC"/>
    <property type="match status" value="1"/>
</dbReference>
<dbReference type="SUPFAM" id="SSF53098">
    <property type="entry name" value="Ribonuclease H-like"/>
    <property type="match status" value="1"/>
</dbReference>
<dbReference type="HAMAP" id="MF_00034">
    <property type="entry name" value="RuvC"/>
    <property type="match status" value="1"/>
</dbReference>
<feature type="active site" evidence="13">
    <location>
        <position position="135"/>
    </location>
</feature>
<comment type="subcellular location">
    <subcellularLocation>
        <location evidence="13">Cytoplasm</location>
    </subcellularLocation>
</comment>
<accession>A0A558CVB1</accession>
<evidence type="ECO:0000256" key="8">
    <source>
        <dbReference type="ARBA" id="ARBA00022842"/>
    </source>
</evidence>
<dbReference type="GO" id="GO:0000287">
    <property type="term" value="F:magnesium ion binding"/>
    <property type="evidence" value="ECO:0007669"/>
    <property type="project" value="UniProtKB-UniRule"/>
</dbReference>
<dbReference type="PANTHER" id="PTHR30194">
    <property type="entry name" value="CROSSOVER JUNCTION ENDODEOXYRIBONUCLEASE RUVC"/>
    <property type="match status" value="1"/>
</dbReference>
<evidence type="ECO:0000256" key="6">
    <source>
        <dbReference type="ARBA" id="ARBA00022763"/>
    </source>
</evidence>
<proteinExistence type="inferred from homology"/>
<feature type="binding site" evidence="13">
    <location>
        <position position="135"/>
    </location>
    <ligand>
        <name>Mg(2+)</name>
        <dbReference type="ChEBI" id="CHEBI:18420"/>
        <label>1</label>
    </ligand>
</feature>
<dbReference type="AlphaFoldDB" id="A0A558CVB1"/>
<comment type="similarity">
    <text evidence="1 13">Belongs to the RuvC family.</text>
</comment>
<keyword evidence="6 13" id="KW-0227">DNA damage</keyword>
<feature type="binding site" evidence="13">
    <location>
        <position position="4"/>
    </location>
    <ligand>
        <name>Mg(2+)</name>
        <dbReference type="ChEBI" id="CHEBI:18420"/>
        <label>1</label>
    </ligand>
</feature>
<dbReference type="EMBL" id="VMRY01000066">
    <property type="protein sequence ID" value="TVT52663.1"/>
    <property type="molecule type" value="Genomic_DNA"/>
</dbReference>
<evidence type="ECO:0000256" key="5">
    <source>
        <dbReference type="ARBA" id="ARBA00022759"/>
    </source>
</evidence>
<comment type="function">
    <text evidence="13">The RuvA-RuvB-RuvC complex processes Holliday junction (HJ) DNA during genetic recombination and DNA repair. Endonuclease that resolves HJ intermediates. Cleaves cruciform DNA by making single-stranded nicks across the HJ at symmetrical positions within the homologous arms, yielding a 5'-phosphate and a 3'-hydroxyl group; requires a central core of homology in the junction. The consensus cleavage sequence is 5'-(A/T)TT(C/G)-3'. Cleavage occurs on the 3'-side of the TT dinucleotide at the point of strand exchange. HJ branch migration catalyzed by RuvA-RuvB allows RuvC to scan DNA until it finds its consensus sequence, where it cleaves and resolves the cruciform DNA.</text>
</comment>
<dbReference type="PROSITE" id="PS01321">
    <property type="entry name" value="RUVC"/>
    <property type="match status" value="1"/>
</dbReference>
<dbReference type="GO" id="GO:0003677">
    <property type="term" value="F:DNA binding"/>
    <property type="evidence" value="ECO:0007669"/>
    <property type="project" value="UniProtKB-KW"/>
</dbReference>
<evidence type="ECO:0000313" key="15">
    <source>
        <dbReference type="EMBL" id="TVT52663.1"/>
    </source>
</evidence>
<dbReference type="InterPro" id="IPR036397">
    <property type="entry name" value="RNaseH_sf"/>
</dbReference>
<dbReference type="InterPro" id="IPR020563">
    <property type="entry name" value="X-over_junc_endoDNase_Mg_BS"/>
</dbReference>
<dbReference type="GO" id="GO:0008821">
    <property type="term" value="F:crossover junction DNA endonuclease activity"/>
    <property type="evidence" value="ECO:0007669"/>
    <property type="project" value="UniProtKB-UniRule"/>
</dbReference>
<evidence type="ECO:0000256" key="14">
    <source>
        <dbReference type="NCBIfam" id="TIGR00228"/>
    </source>
</evidence>
<evidence type="ECO:0000256" key="1">
    <source>
        <dbReference type="ARBA" id="ARBA00009518"/>
    </source>
</evidence>
<dbReference type="STRING" id="1543721.AAY24_17120"/>
<dbReference type="EC" id="3.1.21.10" evidence="13 14"/>
<dbReference type="PANTHER" id="PTHR30194:SF3">
    <property type="entry name" value="CROSSOVER JUNCTION ENDODEOXYRIBONUCLEASE RUVC"/>
    <property type="match status" value="1"/>
</dbReference>
<dbReference type="PRINTS" id="PR00696">
    <property type="entry name" value="RSOLVASERUVC"/>
</dbReference>
<evidence type="ECO:0000256" key="12">
    <source>
        <dbReference type="ARBA" id="ARBA00029354"/>
    </source>
</evidence>
<gene>
    <name evidence="13 15" type="primary">ruvC</name>
    <name evidence="15" type="ORF">FHK82_13125</name>
</gene>
<dbReference type="FunFam" id="3.30.420.10:FF:000002">
    <property type="entry name" value="Crossover junction endodeoxyribonuclease RuvC"/>
    <property type="match status" value="1"/>
</dbReference>
<keyword evidence="3 13" id="KW-0540">Nuclease</keyword>
<protein>
    <recommendedName>
        <fullName evidence="13 14">Crossover junction endodeoxyribonuclease RuvC</fullName>
        <ecNumber evidence="13 14">3.1.21.10</ecNumber>
    </recommendedName>
    <alternativeName>
        <fullName evidence="13">Holliday junction nuclease RuvC</fullName>
    </alternativeName>
    <alternativeName>
        <fullName evidence="13">Holliday junction resolvase RuvC</fullName>
    </alternativeName>
</protein>
<keyword evidence="11 13" id="KW-0234">DNA repair</keyword>
<evidence type="ECO:0000256" key="2">
    <source>
        <dbReference type="ARBA" id="ARBA00022490"/>
    </source>
</evidence>
<keyword evidence="9 13" id="KW-0238">DNA-binding</keyword>
<comment type="catalytic activity">
    <reaction evidence="12 13">
        <text>Endonucleolytic cleavage at a junction such as a reciprocal single-stranded crossover between two homologous DNA duplexes (Holliday junction).</text>
        <dbReference type="EC" id="3.1.21.10"/>
    </reaction>
</comment>
<evidence type="ECO:0000256" key="13">
    <source>
        <dbReference type="HAMAP-Rule" id="MF_00034"/>
    </source>
</evidence>
<feature type="binding site" evidence="13">
    <location>
        <position position="63"/>
    </location>
    <ligand>
        <name>Mg(2+)</name>
        <dbReference type="ChEBI" id="CHEBI:18420"/>
        <label>2</label>
    </ligand>
</feature>
<dbReference type="NCBIfam" id="TIGR00228">
    <property type="entry name" value="ruvC"/>
    <property type="match status" value="1"/>
</dbReference>
<evidence type="ECO:0000256" key="11">
    <source>
        <dbReference type="ARBA" id="ARBA00023204"/>
    </source>
</evidence>
<dbReference type="GO" id="GO:0006281">
    <property type="term" value="P:DNA repair"/>
    <property type="evidence" value="ECO:0007669"/>
    <property type="project" value="UniProtKB-UniRule"/>
</dbReference>
<comment type="subunit">
    <text evidence="13">Homodimer which binds Holliday junction (HJ) DNA. The HJ becomes 2-fold symmetrical on binding to RuvC with unstacked arms; it has a different conformation from HJ DNA in complex with RuvA. In the full resolvosome a probable DNA-RuvA(4)-RuvB(12)-RuvC(2) complex forms which resolves the HJ.</text>
</comment>
<evidence type="ECO:0000313" key="16">
    <source>
        <dbReference type="Proteomes" id="UP000317355"/>
    </source>
</evidence>
<dbReference type="GO" id="GO:0048476">
    <property type="term" value="C:Holliday junction resolvase complex"/>
    <property type="evidence" value="ECO:0007669"/>
    <property type="project" value="UniProtKB-UniRule"/>
</dbReference>
<dbReference type="Proteomes" id="UP000317355">
    <property type="component" value="Unassembled WGS sequence"/>
</dbReference>
<evidence type="ECO:0000256" key="9">
    <source>
        <dbReference type="ARBA" id="ARBA00023125"/>
    </source>
</evidence>
<dbReference type="InterPro" id="IPR002176">
    <property type="entry name" value="X-over_junc_endoDNase_RuvC"/>
</dbReference>
<dbReference type="Gene3D" id="3.30.420.10">
    <property type="entry name" value="Ribonuclease H-like superfamily/Ribonuclease H"/>
    <property type="match status" value="1"/>
</dbReference>
<comment type="caution">
    <text evidence="15">The sequence shown here is derived from an EMBL/GenBank/DDBJ whole genome shotgun (WGS) entry which is preliminary data.</text>
</comment>
<evidence type="ECO:0000256" key="4">
    <source>
        <dbReference type="ARBA" id="ARBA00022723"/>
    </source>
</evidence>
<keyword evidence="5 13" id="KW-0255">Endonuclease</keyword>
<comment type="cofactor">
    <cofactor evidence="13">
        <name>Mg(2+)</name>
        <dbReference type="ChEBI" id="CHEBI:18420"/>
    </cofactor>
    <text evidence="13">Binds 2 Mg(2+) ion per subunit.</text>
</comment>
<dbReference type="GO" id="GO:0005737">
    <property type="term" value="C:cytoplasm"/>
    <property type="evidence" value="ECO:0007669"/>
    <property type="project" value="UniProtKB-SubCell"/>
</dbReference>
<name>A0A558CVB1_9GAMM</name>
<sequence length="166" mass="17695">MGIDPGSRITGYGIIDSDGSRSSHIASGCIRIADEAFPQRLGEIFSQLTVLVNEYQPTEMAIEQVFMAKNPASALKLGQARGAAICACVVAGLPVFEYAPRAIKQAVVGTGSADKDQVQHMIKHILQLEERLSPDQSDALAVAISHAHANSILQLLSRSNKGGWGR</sequence>
<evidence type="ECO:0000256" key="10">
    <source>
        <dbReference type="ARBA" id="ARBA00023172"/>
    </source>
</evidence>
<evidence type="ECO:0000256" key="3">
    <source>
        <dbReference type="ARBA" id="ARBA00022722"/>
    </source>
</evidence>
<keyword evidence="2 13" id="KW-0963">Cytoplasm</keyword>
<keyword evidence="7 13" id="KW-0378">Hydrolase</keyword>